<dbReference type="RefSeq" id="WP_285190778.1">
    <property type="nucleotide sequence ID" value="NZ_CP126981.1"/>
</dbReference>
<dbReference type="Proteomes" id="UP001236585">
    <property type="component" value="Chromosome"/>
</dbReference>
<protein>
    <submittedName>
        <fullName evidence="1">Uncharacterized protein</fullName>
    </submittedName>
</protein>
<sequence length="340" mass="37320">MIASAVSAFAQRLNRNSRRIGRPFDPRTPLAPPHGVRSSWAHYGLMVPNLPEPYRTFGVMSIVGTPGIAIFSNDHAITTSARDTAYLVSATGGMRGEGLHTYSIARDCEFSADGRLVRFGDDLTIEGAYPDFHLRRFHRDVSVDLAIRATDKVTYFVDLPGDLYTHWSLLCQYDGSLGGQSISGLCTLEYATGIGLHSVRIPGSPNLPVPFFSYHVLNIDDRTQVLTSKVVGAGGIELIYATWIRGLDDYGSELLDTTFEIEEYEPTPRPTPGGHDMPMPATVRWSARQDGVEVISVSGRCNGDWVYGLGAGFVGSYDYVGTFRGTAIRGTAYFEYVDLR</sequence>
<evidence type="ECO:0000313" key="2">
    <source>
        <dbReference type="Proteomes" id="UP001236585"/>
    </source>
</evidence>
<reference evidence="1 2" key="1">
    <citation type="journal article" date="2023" name="Microbiol. Resour. Announc.">
        <title>Complete Genome Sequence of Mycobacterium wuenschmanii, a novel Nontuberculous Mycobacterium Isolated from a captive population of Amazon Milk Frogs.</title>
        <authorList>
            <person name="Hicks J."/>
            <person name="Zeineldin M."/>
            <person name="Ward H."/>
            <person name="Wuenschmann A."/>
            <person name="Camp P."/>
            <person name="Farrell D."/>
            <person name="Lehman K."/>
            <person name="Thacker T."/>
            <person name="Cuthbert E."/>
        </authorList>
    </citation>
    <scope>NUCLEOTIDE SEQUENCE [LARGE SCALE GENOMIC DNA]</scope>
    <source>
        <strain evidence="1 2">Wuenschmanii</strain>
    </source>
</reference>
<organism evidence="1 2">
    <name type="scientific">Candidatus Mycobacterium wuenschmannii</name>
    <dbReference type="NCBI Taxonomy" id="3027808"/>
    <lineage>
        <taxon>Bacteria</taxon>
        <taxon>Bacillati</taxon>
        <taxon>Actinomycetota</taxon>
        <taxon>Actinomycetes</taxon>
        <taxon>Mycobacteriales</taxon>
        <taxon>Mycobacteriaceae</taxon>
        <taxon>Mycobacterium</taxon>
    </lineage>
</organism>
<name>A0ABY8W4A6_9MYCO</name>
<dbReference type="InterPro" id="IPR046611">
    <property type="entry name" value="DUF6670"/>
</dbReference>
<accession>A0ABY8W4A6</accession>
<dbReference type="EMBL" id="CP126981">
    <property type="protein sequence ID" value="WIM90025.1"/>
    <property type="molecule type" value="Genomic_DNA"/>
</dbReference>
<dbReference type="Pfam" id="PF20375">
    <property type="entry name" value="DUF6670"/>
    <property type="match status" value="1"/>
</dbReference>
<keyword evidence="2" id="KW-1185">Reference proteome</keyword>
<proteinExistence type="predicted"/>
<evidence type="ECO:0000313" key="1">
    <source>
        <dbReference type="EMBL" id="WIM90025.1"/>
    </source>
</evidence>
<gene>
    <name evidence="1" type="ORF">PT015_11710</name>
</gene>